<accession>A0ACC2CQT8</accession>
<dbReference type="EMBL" id="CM055100">
    <property type="protein sequence ID" value="KAJ7544391.1"/>
    <property type="molecule type" value="Genomic_DNA"/>
</dbReference>
<dbReference type="Proteomes" id="UP001162992">
    <property type="component" value="Chromosome 9"/>
</dbReference>
<keyword evidence="2" id="KW-1185">Reference proteome</keyword>
<evidence type="ECO:0000313" key="1">
    <source>
        <dbReference type="EMBL" id="KAJ7544391.1"/>
    </source>
</evidence>
<proteinExistence type="predicted"/>
<comment type="caution">
    <text evidence="1">The sequence shown here is derived from an EMBL/GenBank/DDBJ whole genome shotgun (WGS) entry which is preliminary data.</text>
</comment>
<organism evidence="1 2">
    <name type="scientific">Diphasiastrum complanatum</name>
    <name type="common">Issler's clubmoss</name>
    <name type="synonym">Lycopodium complanatum</name>
    <dbReference type="NCBI Taxonomy" id="34168"/>
    <lineage>
        <taxon>Eukaryota</taxon>
        <taxon>Viridiplantae</taxon>
        <taxon>Streptophyta</taxon>
        <taxon>Embryophyta</taxon>
        <taxon>Tracheophyta</taxon>
        <taxon>Lycopodiopsida</taxon>
        <taxon>Lycopodiales</taxon>
        <taxon>Lycopodiaceae</taxon>
        <taxon>Lycopodioideae</taxon>
        <taxon>Diphasiastrum</taxon>
    </lineage>
</organism>
<gene>
    <name evidence="1" type="ORF">O6H91_09G077100</name>
</gene>
<name>A0ACC2CQT8_DIPCM</name>
<evidence type="ECO:0000313" key="2">
    <source>
        <dbReference type="Proteomes" id="UP001162992"/>
    </source>
</evidence>
<protein>
    <submittedName>
        <fullName evidence="1">Uncharacterized protein</fullName>
    </submittedName>
</protein>
<reference evidence="2" key="1">
    <citation type="journal article" date="2024" name="Proc. Natl. Acad. Sci. U.S.A.">
        <title>Extraordinary preservation of gene collinearity over three hundred million years revealed in homosporous lycophytes.</title>
        <authorList>
            <person name="Li C."/>
            <person name="Wickell D."/>
            <person name="Kuo L.Y."/>
            <person name="Chen X."/>
            <person name="Nie B."/>
            <person name="Liao X."/>
            <person name="Peng D."/>
            <person name="Ji J."/>
            <person name="Jenkins J."/>
            <person name="Williams M."/>
            <person name="Shu S."/>
            <person name="Plott C."/>
            <person name="Barry K."/>
            <person name="Rajasekar S."/>
            <person name="Grimwood J."/>
            <person name="Han X."/>
            <person name="Sun S."/>
            <person name="Hou Z."/>
            <person name="He W."/>
            <person name="Dai G."/>
            <person name="Sun C."/>
            <person name="Schmutz J."/>
            <person name="Leebens-Mack J.H."/>
            <person name="Li F.W."/>
            <person name="Wang L."/>
        </authorList>
    </citation>
    <scope>NUCLEOTIDE SEQUENCE [LARGE SCALE GENOMIC DNA]</scope>
    <source>
        <strain evidence="2">cv. PW_Plant_1</strain>
    </source>
</reference>
<sequence length="320" mass="36286">MGSVLGKRGNRDGGKDNVDEDPGSNKPLSLPLAELPEDCLACILSHMIPRDVCRLAVVSRAFWEASKSDMVWERMLPVNYQETLKQARGEPPRLTSKRELYDCLCQKVLLKDGKQALWLDRATGGVCYVLSARALNIAWGSDPRYWEWHPQHGSRFHEVAYLRSVCRFEVSGSLRCYLQPGAYTVSFRLQLGDEPSNMGLHSQYVVSHVRGWKLKPVKFSLSTSDGQHTESERYLDCTEVPESKQLELSNLSPKRIVDNHWVEYDVGEFNVESTHKLVELQFSMTEIEEGYSKSGLFLDGAIIRPSFLLPYAPNSHCFKG</sequence>